<proteinExistence type="predicted"/>
<protein>
    <submittedName>
        <fullName evidence="1">Uncharacterized protein</fullName>
    </submittedName>
</protein>
<accession>A0ACC0WL29</accession>
<evidence type="ECO:0000313" key="2">
    <source>
        <dbReference type="Proteomes" id="UP001163321"/>
    </source>
</evidence>
<keyword evidence="2" id="KW-1185">Reference proteome</keyword>
<evidence type="ECO:0000313" key="1">
    <source>
        <dbReference type="EMBL" id="KAI9919380.1"/>
    </source>
</evidence>
<reference evidence="1 2" key="1">
    <citation type="journal article" date="2022" name="bioRxiv">
        <title>The genome of the oomycete Peronosclerospora sorghi, a cosmopolitan pathogen of maize and sorghum, is inflated with dispersed pseudogenes.</title>
        <authorList>
            <person name="Fletcher K."/>
            <person name="Martin F."/>
            <person name="Isakeit T."/>
            <person name="Cavanaugh K."/>
            <person name="Magill C."/>
            <person name="Michelmore R."/>
        </authorList>
    </citation>
    <scope>NUCLEOTIDE SEQUENCE [LARGE SCALE GENOMIC DNA]</scope>
    <source>
        <strain evidence="1">P6</strain>
    </source>
</reference>
<name>A0ACC0WL29_9STRA</name>
<dbReference type="Proteomes" id="UP001163321">
    <property type="component" value="Chromosome 11"/>
</dbReference>
<sequence>MLYAMRSHALVPTLVDAKTSAETSENTIGALETIARDAFMISSFRLTHVLLVLGSCTHPKDVDGSGKDGGDVGARKKTASFSSTRDVFVLSFFFRCLTHKYRQVFSSIKNKRLFETIASSSPAMWVLRLGRHEAREQHEKREHRYVLREG</sequence>
<gene>
    <name evidence="1" type="ORF">PsorP6_017265</name>
</gene>
<comment type="caution">
    <text evidence="1">The sequence shown here is derived from an EMBL/GenBank/DDBJ whole genome shotgun (WGS) entry which is preliminary data.</text>
</comment>
<organism evidence="1 2">
    <name type="scientific">Peronosclerospora sorghi</name>
    <dbReference type="NCBI Taxonomy" id="230839"/>
    <lineage>
        <taxon>Eukaryota</taxon>
        <taxon>Sar</taxon>
        <taxon>Stramenopiles</taxon>
        <taxon>Oomycota</taxon>
        <taxon>Peronosporomycetes</taxon>
        <taxon>Peronosporales</taxon>
        <taxon>Peronosporaceae</taxon>
        <taxon>Peronosclerospora</taxon>
    </lineage>
</organism>
<dbReference type="EMBL" id="CM047590">
    <property type="protein sequence ID" value="KAI9919380.1"/>
    <property type="molecule type" value="Genomic_DNA"/>
</dbReference>